<feature type="chain" id="PRO_5020561847" evidence="4">
    <location>
        <begin position="27"/>
        <end position="351"/>
    </location>
</feature>
<accession>A0A4V3CSV9</accession>
<evidence type="ECO:0000256" key="1">
    <source>
        <dbReference type="ARBA" id="ARBA00004418"/>
    </source>
</evidence>
<name>A0A4V3CSV9_9BURK</name>
<comment type="caution">
    <text evidence="5">The sequence shown here is derived from an EMBL/GenBank/DDBJ whole genome shotgun (WGS) entry which is preliminary data.</text>
</comment>
<evidence type="ECO:0000256" key="4">
    <source>
        <dbReference type="SAM" id="SignalP"/>
    </source>
</evidence>
<evidence type="ECO:0000256" key="3">
    <source>
        <dbReference type="ARBA" id="ARBA00022729"/>
    </source>
</evidence>
<proteinExistence type="inferred from homology"/>
<evidence type="ECO:0000313" key="6">
    <source>
        <dbReference type="Proteomes" id="UP000295361"/>
    </source>
</evidence>
<feature type="signal peptide" evidence="4">
    <location>
        <begin position="1"/>
        <end position="26"/>
    </location>
</feature>
<dbReference type="EMBL" id="SNXS01000009">
    <property type="protein sequence ID" value="TDP62054.1"/>
    <property type="molecule type" value="Genomic_DNA"/>
</dbReference>
<comment type="subcellular location">
    <subcellularLocation>
        <location evidence="1">Periplasm</location>
    </subcellularLocation>
</comment>
<keyword evidence="3 4" id="KW-0732">Signal</keyword>
<keyword evidence="6" id="KW-1185">Reference proteome</keyword>
<dbReference type="AlphaFoldDB" id="A0A4V3CSV9"/>
<evidence type="ECO:0000313" key="5">
    <source>
        <dbReference type="EMBL" id="TDP62054.1"/>
    </source>
</evidence>
<sequence>MRFPTPLRKLFVLLALVAASVSTAQAKDKVTFAITTYGWSYVPVLTAAQLGFYEQEGLDVEIINTGGGAKAQAALAGGSVDLYGSDAGFAIKARSKGSEVTLVGASMTEYATNIVVSGAWAKKNGITTASSYQDKLRAMKGITIGVLSRGSGHEQLVRFLAKEAKLDADRDLTITAMGTAAATIAAFEQGRITAFVHSAPIGERAVKDFGGVMMFNMSKGDVVPLQGFLYTAYVARESWIKSHEDVLVRFLRSQQRALNALHDPVQTKKARDALHAAYFSTLEPAFWNFVWDSNISAFPKTVEVTAKQMKQAVALIEEFQTERIPASAVDASWTNTYAQRAAQQLAAPGGK</sequence>
<dbReference type="RefSeq" id="WP_133703246.1">
    <property type="nucleotide sequence ID" value="NZ_SNXS01000009.1"/>
</dbReference>
<dbReference type="InParanoid" id="A0A4V3CSV9"/>
<reference evidence="5 6" key="1">
    <citation type="submission" date="2019-03" db="EMBL/GenBank/DDBJ databases">
        <title>Genomic Encyclopedia of Type Strains, Phase IV (KMG-IV): sequencing the most valuable type-strain genomes for metagenomic binning, comparative biology and taxonomic classification.</title>
        <authorList>
            <person name="Goeker M."/>
        </authorList>
    </citation>
    <scope>NUCLEOTIDE SEQUENCE [LARGE SCALE GENOMIC DNA]</scope>
    <source>
        <strain evidence="5 6">DSM 16998</strain>
    </source>
</reference>
<protein>
    <submittedName>
        <fullName evidence="5">NitT/TauT family transport system substrate-binding protein</fullName>
    </submittedName>
</protein>
<organism evidence="5 6">
    <name type="scientific">Roseateles toxinivorans</name>
    <dbReference type="NCBI Taxonomy" id="270368"/>
    <lineage>
        <taxon>Bacteria</taxon>
        <taxon>Pseudomonadati</taxon>
        <taxon>Pseudomonadota</taxon>
        <taxon>Betaproteobacteria</taxon>
        <taxon>Burkholderiales</taxon>
        <taxon>Sphaerotilaceae</taxon>
        <taxon>Roseateles</taxon>
    </lineage>
</organism>
<dbReference type="PANTHER" id="PTHR30024:SF47">
    <property type="entry name" value="TAURINE-BINDING PERIPLASMIC PROTEIN"/>
    <property type="match status" value="1"/>
</dbReference>
<dbReference type="SUPFAM" id="SSF53850">
    <property type="entry name" value="Periplasmic binding protein-like II"/>
    <property type="match status" value="1"/>
</dbReference>
<dbReference type="PANTHER" id="PTHR30024">
    <property type="entry name" value="ALIPHATIC SULFONATES-BINDING PROTEIN-RELATED"/>
    <property type="match status" value="1"/>
</dbReference>
<dbReference type="GO" id="GO:0042597">
    <property type="term" value="C:periplasmic space"/>
    <property type="evidence" value="ECO:0007669"/>
    <property type="project" value="UniProtKB-SubCell"/>
</dbReference>
<dbReference type="Pfam" id="PF13379">
    <property type="entry name" value="NMT1_2"/>
    <property type="match status" value="1"/>
</dbReference>
<dbReference type="OrthoDB" id="9806288at2"/>
<evidence type="ECO:0000256" key="2">
    <source>
        <dbReference type="ARBA" id="ARBA00010742"/>
    </source>
</evidence>
<dbReference type="Gene3D" id="3.40.190.10">
    <property type="entry name" value="Periplasmic binding protein-like II"/>
    <property type="match status" value="2"/>
</dbReference>
<gene>
    <name evidence="5" type="ORF">DES47_10934</name>
</gene>
<comment type="similarity">
    <text evidence="2">Belongs to the bacterial solute-binding protein SsuA/TauA family.</text>
</comment>
<dbReference type="Proteomes" id="UP000295361">
    <property type="component" value="Unassembled WGS sequence"/>
</dbReference>